<gene>
    <name evidence="1" type="ORF">EDC64_11394</name>
</gene>
<evidence type="ECO:0000313" key="1">
    <source>
        <dbReference type="EMBL" id="TCT02446.1"/>
    </source>
</evidence>
<dbReference type="GO" id="GO:0016787">
    <property type="term" value="F:hydrolase activity"/>
    <property type="evidence" value="ECO:0007669"/>
    <property type="project" value="UniProtKB-KW"/>
</dbReference>
<dbReference type="InterPro" id="IPR052209">
    <property type="entry name" value="CbiZ"/>
</dbReference>
<protein>
    <submittedName>
        <fullName evidence="1">Adenosylcobinamide hydrolase</fullName>
    </submittedName>
</protein>
<proteinExistence type="predicted"/>
<dbReference type="RefSeq" id="WP_132034077.1">
    <property type="nucleotide sequence ID" value="NZ_SMAI01000013.1"/>
</dbReference>
<accession>A0A4R3LRR2</accession>
<name>A0A4R3LRR2_9HYPH</name>
<reference evidence="1 2" key="1">
    <citation type="submission" date="2019-03" db="EMBL/GenBank/DDBJ databases">
        <title>Genomic Encyclopedia of Type Strains, Phase IV (KMG-IV): sequencing the most valuable type-strain genomes for metagenomic binning, comparative biology and taxonomic classification.</title>
        <authorList>
            <person name="Goeker M."/>
        </authorList>
    </citation>
    <scope>NUCLEOTIDE SEQUENCE [LARGE SCALE GENOMIC DNA]</scope>
    <source>
        <strain evidence="1 2">DSM 9035</strain>
    </source>
</reference>
<sequence>MIDAPTAFRLDCARPLLLATFPAPQRMVGWALQNPGFVMADRVAWLEVRDADLPTSRNPALWLTERLSALGAGGAVGMMTARNVALHHVAMCTVEGVRAECVVTAGLSNAERIGRRFRADPVRAGTINILCHVSVPLTDGALIEALALVVQARTVAILEAGHRPVADVPPVTGTGTDCVVMAAPCPANGTLPAPYAGMHTAIGEAIGHAAFAATAAAVSEWIEAPPGRP</sequence>
<dbReference type="InterPro" id="IPR002808">
    <property type="entry name" value="AdoCbi_amidolase"/>
</dbReference>
<dbReference type="PANTHER" id="PTHR35336">
    <property type="entry name" value="ADENOSYLCOBINAMIDE AMIDOHYDROLASE"/>
    <property type="match status" value="1"/>
</dbReference>
<dbReference type="Proteomes" id="UP000294664">
    <property type="component" value="Unassembled WGS sequence"/>
</dbReference>
<dbReference type="EMBL" id="SMAI01000013">
    <property type="protein sequence ID" value="TCT02446.1"/>
    <property type="molecule type" value="Genomic_DNA"/>
</dbReference>
<organism evidence="1 2">
    <name type="scientific">Aquabacter spiritensis</name>
    <dbReference type="NCBI Taxonomy" id="933073"/>
    <lineage>
        <taxon>Bacteria</taxon>
        <taxon>Pseudomonadati</taxon>
        <taxon>Pseudomonadota</taxon>
        <taxon>Alphaproteobacteria</taxon>
        <taxon>Hyphomicrobiales</taxon>
        <taxon>Xanthobacteraceae</taxon>
        <taxon>Aquabacter</taxon>
    </lineage>
</organism>
<dbReference type="Pfam" id="PF01955">
    <property type="entry name" value="CbiZ"/>
    <property type="match status" value="1"/>
</dbReference>
<keyword evidence="2" id="KW-1185">Reference proteome</keyword>
<comment type="caution">
    <text evidence="1">The sequence shown here is derived from an EMBL/GenBank/DDBJ whole genome shotgun (WGS) entry which is preliminary data.</text>
</comment>
<dbReference type="AlphaFoldDB" id="A0A4R3LRR2"/>
<dbReference type="OrthoDB" id="9767827at2"/>
<keyword evidence="1" id="KW-0378">Hydrolase</keyword>
<evidence type="ECO:0000313" key="2">
    <source>
        <dbReference type="Proteomes" id="UP000294664"/>
    </source>
</evidence>
<dbReference type="PANTHER" id="PTHR35336:SF5">
    <property type="entry name" value="ADENOSYLCOBINAMIDE AMIDOHYDROLASE"/>
    <property type="match status" value="1"/>
</dbReference>